<dbReference type="NCBIfam" id="TIGR01646">
    <property type="entry name" value="vgr_GE"/>
    <property type="match status" value="1"/>
</dbReference>
<name>A0A090BVW9_9GAMM</name>
<evidence type="ECO:0000256" key="1">
    <source>
        <dbReference type="ARBA" id="ARBA00004613"/>
    </source>
</evidence>
<feature type="domain" description="Gp5/Type VI secretion system Vgr C-terminal trimerisation" evidence="5">
    <location>
        <begin position="460"/>
        <end position="568"/>
    </location>
</feature>
<dbReference type="InterPro" id="IPR017847">
    <property type="entry name" value="T6SS_RhsGE_Vgr_subset"/>
</dbReference>
<dbReference type="OrthoDB" id="9762420at2"/>
<sequence length="617" mass="70429">MNAPVFTQDNLLITVHSPLGENQLLFKNLQGEEQLSGLFYFQLELLSESRRLDFNDILGQPLTVRIQFAPEHTRYLHGIVTRFAQADTDSRFTTYYADIRPWLWQLTLTQNCHIFQNLSVPDIIKKVFTDLGFNDYRFGLIYPYEPRIYCVQYQETAFNFVSRLMEDVGLFYFFEHHEDRLVIIDDMVSYRPCPEIDTARFWRNRNETHPEDVITQCQWQQQLTTGEYAIDDFNFEKLQTDLKVAIEALPEQKSTDLRVYEYDAGFSKLDQGQAKVTRRIESQVTEYKLLEGQGHCFSFVSGYQFTLTEHPREDFNINYVLRWISHSLSLTYYQNSFIAFPADLRFRTPRTTPRPQIVSTQTAIVTGPAGDEIYTDKYGRIKVQFHWDQEGKYDENSSCWIRVNQGWAGKGWGHIAIPRIGQEVIVNFLNGNPDTPLVTGAVYNAWQTVPYPLPAEQTKSTLKSNSSKGGGGFNEIRFEDKAGQEEIYTHAQKDQNEVVENNMTTLVKANQTVTIQKNKAETVGMNKAETIGIAKALTTGAAYQVTVGAVMNTTVALSQFEEVGVVKKVIVGDKFELICGKGKITVEKSGKVTIEGTEFLFTASGDVKINGKVIDLN</sequence>
<dbReference type="PANTHER" id="PTHR32305:SF15">
    <property type="entry name" value="PROTEIN RHSA-RELATED"/>
    <property type="match status" value="1"/>
</dbReference>
<dbReference type="InterPro" id="IPR054030">
    <property type="entry name" value="Gp5_Vgr_C"/>
</dbReference>
<dbReference type="Pfam" id="PF04717">
    <property type="entry name" value="Phage_base_V"/>
    <property type="match status" value="1"/>
</dbReference>
<evidence type="ECO:0000259" key="5">
    <source>
        <dbReference type="Pfam" id="PF22178"/>
    </source>
</evidence>
<dbReference type="InterPro" id="IPR050708">
    <property type="entry name" value="T6SS_VgrG/RHS"/>
</dbReference>
<dbReference type="SUPFAM" id="SSF69349">
    <property type="entry name" value="Phage fibre proteins"/>
    <property type="match status" value="1"/>
</dbReference>
<dbReference type="SUPFAM" id="SSF69279">
    <property type="entry name" value="Phage tail proteins"/>
    <property type="match status" value="2"/>
</dbReference>
<comment type="subcellular location">
    <subcellularLocation>
        <location evidence="1">Secreted</location>
    </subcellularLocation>
</comment>
<dbReference type="InterPro" id="IPR037026">
    <property type="entry name" value="Vgr_OB-fold_dom_sf"/>
</dbReference>
<dbReference type="NCBIfam" id="TIGR03361">
    <property type="entry name" value="VI_Rhs_Vgr"/>
    <property type="match status" value="1"/>
</dbReference>
<dbReference type="Gene3D" id="2.30.110.50">
    <property type="match status" value="1"/>
</dbReference>
<dbReference type="KEGG" id="tig:THII_3289"/>
<evidence type="ECO:0000259" key="4">
    <source>
        <dbReference type="Pfam" id="PF04717"/>
    </source>
</evidence>
<dbReference type="EMBL" id="AP014633">
    <property type="protein sequence ID" value="BAP57586.1"/>
    <property type="molecule type" value="Genomic_DNA"/>
</dbReference>
<feature type="domain" description="Gp5/Type VI secretion system Vgr protein OB-fold" evidence="4">
    <location>
        <begin position="375"/>
        <end position="443"/>
    </location>
</feature>
<evidence type="ECO:0000313" key="6">
    <source>
        <dbReference type="EMBL" id="BAP57586.1"/>
    </source>
</evidence>
<dbReference type="InterPro" id="IPR006533">
    <property type="entry name" value="T6SS_Vgr_RhsGE"/>
</dbReference>
<dbReference type="Proteomes" id="UP000031623">
    <property type="component" value="Chromosome"/>
</dbReference>
<gene>
    <name evidence="6" type="ORF">THII_3289</name>
</gene>
<dbReference type="STRING" id="40754.THII_3289"/>
<dbReference type="Pfam" id="PF22178">
    <property type="entry name" value="Gp5_trimer_C"/>
    <property type="match status" value="1"/>
</dbReference>
<dbReference type="Gene3D" id="2.40.50.230">
    <property type="entry name" value="Gp5 N-terminal domain"/>
    <property type="match status" value="1"/>
</dbReference>
<dbReference type="HOGENOM" id="CLU_004121_7_3_6"/>
<evidence type="ECO:0000256" key="3">
    <source>
        <dbReference type="ARBA" id="ARBA00022525"/>
    </source>
</evidence>
<comment type="similarity">
    <text evidence="2">Belongs to the VgrG protein family.</text>
</comment>
<keyword evidence="3" id="KW-0964">Secreted</keyword>
<accession>A0A090BVW9</accession>
<dbReference type="Gene3D" id="4.10.220.110">
    <property type="match status" value="1"/>
</dbReference>
<dbReference type="PANTHER" id="PTHR32305">
    <property type="match status" value="1"/>
</dbReference>
<dbReference type="Pfam" id="PF05954">
    <property type="entry name" value="Phage_GPD"/>
    <property type="match status" value="1"/>
</dbReference>
<dbReference type="GO" id="GO:0005576">
    <property type="term" value="C:extracellular region"/>
    <property type="evidence" value="ECO:0007669"/>
    <property type="project" value="UniProtKB-SubCell"/>
</dbReference>
<organism evidence="6 7">
    <name type="scientific">Thioploca ingrica</name>
    <dbReference type="NCBI Taxonomy" id="40754"/>
    <lineage>
        <taxon>Bacteria</taxon>
        <taxon>Pseudomonadati</taxon>
        <taxon>Pseudomonadota</taxon>
        <taxon>Gammaproteobacteria</taxon>
        <taxon>Thiotrichales</taxon>
        <taxon>Thiotrichaceae</taxon>
        <taxon>Thioploca</taxon>
    </lineage>
</organism>
<keyword evidence="7" id="KW-1185">Reference proteome</keyword>
<dbReference type="AlphaFoldDB" id="A0A090BVW9"/>
<protein>
    <submittedName>
        <fullName evidence="6">Uncharacterized protein</fullName>
    </submittedName>
</protein>
<evidence type="ECO:0000313" key="7">
    <source>
        <dbReference type="Proteomes" id="UP000031623"/>
    </source>
</evidence>
<dbReference type="SUPFAM" id="SSF69255">
    <property type="entry name" value="gp5 N-terminal domain-like"/>
    <property type="match status" value="1"/>
</dbReference>
<dbReference type="Gene3D" id="3.55.50.10">
    <property type="entry name" value="Baseplate protein-like domains"/>
    <property type="match status" value="1"/>
</dbReference>
<proteinExistence type="inferred from homology"/>
<reference evidence="6 7" key="1">
    <citation type="journal article" date="2014" name="ISME J.">
        <title>Ecophysiology of Thioploca ingrica as revealed by the complete genome sequence supplemented with proteomic evidence.</title>
        <authorList>
            <person name="Kojima H."/>
            <person name="Ogura Y."/>
            <person name="Yamamoto N."/>
            <person name="Togashi T."/>
            <person name="Mori H."/>
            <person name="Watanabe T."/>
            <person name="Nemoto F."/>
            <person name="Kurokawa K."/>
            <person name="Hayashi T."/>
            <person name="Fukui M."/>
        </authorList>
    </citation>
    <scope>NUCLEOTIDE SEQUENCE [LARGE SCALE GENOMIC DNA]</scope>
</reference>
<dbReference type="InterPro" id="IPR006531">
    <property type="entry name" value="Gp5/Vgr_OB"/>
</dbReference>
<evidence type="ECO:0000256" key="2">
    <source>
        <dbReference type="ARBA" id="ARBA00005558"/>
    </source>
</evidence>